<name>A0AAP7LTU5_9STAP</name>
<dbReference type="AlphaFoldDB" id="A0AAP7LTU5"/>
<dbReference type="PANTHER" id="PTHR40051">
    <property type="entry name" value="IG HYPOTHETICAL 15966"/>
    <property type="match status" value="1"/>
</dbReference>
<evidence type="ECO:0000313" key="1">
    <source>
        <dbReference type="EMBL" id="OEK56308.1"/>
    </source>
</evidence>
<organism evidence="1 2">
    <name type="scientific">Staphylococcus equorum</name>
    <dbReference type="NCBI Taxonomy" id="246432"/>
    <lineage>
        <taxon>Bacteria</taxon>
        <taxon>Bacillati</taxon>
        <taxon>Bacillota</taxon>
        <taxon>Bacilli</taxon>
        <taxon>Bacillales</taxon>
        <taxon>Staphylococcaceae</taxon>
        <taxon>Staphylococcus</taxon>
    </lineage>
</organism>
<dbReference type="RefSeq" id="WP_069854499.1">
    <property type="nucleotide sequence ID" value="NZ_LNPX01000028.1"/>
</dbReference>
<gene>
    <name evidence="1" type="ORF">ASS94_06865</name>
</gene>
<dbReference type="PANTHER" id="PTHR40051:SF1">
    <property type="entry name" value="YOLD-LIKE FAMILY PROTEIN"/>
    <property type="match status" value="1"/>
</dbReference>
<proteinExistence type="predicted"/>
<evidence type="ECO:0000313" key="2">
    <source>
        <dbReference type="Proteomes" id="UP000095464"/>
    </source>
</evidence>
<comment type="caution">
    <text evidence="1">The sequence shown here is derived from an EMBL/GenBank/DDBJ whole genome shotgun (WGS) entry which is preliminary data.</text>
</comment>
<dbReference type="Proteomes" id="UP000095464">
    <property type="component" value="Unassembled WGS sequence"/>
</dbReference>
<sequence>MIINQDAPAEYKYESDYRNIPREYLNPRIPEGRGMVKWAPFATIPEQHERLNQFKQDQNKIEKPELSDDQLNELNDTLILKMFHEPNIEVSYFEDGYIQSIEGYIHKVDTHQQILHLYEGTGLSKINLKDIVEIK</sequence>
<evidence type="ECO:0008006" key="3">
    <source>
        <dbReference type="Google" id="ProtNLM"/>
    </source>
</evidence>
<dbReference type="InterPro" id="IPR014962">
    <property type="entry name" value="YolD"/>
</dbReference>
<dbReference type="EMBL" id="LNPX01000028">
    <property type="protein sequence ID" value="OEK56308.1"/>
    <property type="molecule type" value="Genomic_DNA"/>
</dbReference>
<dbReference type="Pfam" id="PF08863">
    <property type="entry name" value="YolD"/>
    <property type="match status" value="1"/>
</dbReference>
<accession>A0AAP7LTU5</accession>
<protein>
    <recommendedName>
        <fullName evidence="3">YolD-like family protein</fullName>
    </recommendedName>
</protein>
<reference evidence="2" key="1">
    <citation type="submission" date="2015-11" db="EMBL/GenBank/DDBJ databases">
        <title>Genomic diversity of Staphylococcus saprophyticus strains from urinary tract infections, animal surfaces, and fermented foods.</title>
        <authorList>
            <person name="Wolfe B.E."/>
        </authorList>
    </citation>
    <scope>NUCLEOTIDE SEQUENCE [LARGE SCALE GENOMIC DNA]</scope>
    <source>
        <strain evidence="2">738_7</strain>
    </source>
</reference>